<feature type="region of interest" description="Disordered" evidence="4">
    <location>
        <begin position="406"/>
        <end position="425"/>
    </location>
</feature>
<dbReference type="Gene3D" id="1.10.10.10">
    <property type="entry name" value="Winged helix-like DNA-binding domain superfamily/Winged helix DNA-binding domain"/>
    <property type="match status" value="1"/>
</dbReference>
<dbReference type="SUPFAM" id="SSF46785">
    <property type="entry name" value="Winged helix' DNA-binding domain"/>
    <property type="match status" value="1"/>
</dbReference>
<dbReference type="Gene3D" id="3.40.50.150">
    <property type="entry name" value="Vaccinia Virus protein VP39"/>
    <property type="match status" value="1"/>
</dbReference>
<dbReference type="Pfam" id="PF00891">
    <property type="entry name" value="Methyltransf_2"/>
    <property type="match status" value="1"/>
</dbReference>
<evidence type="ECO:0000256" key="2">
    <source>
        <dbReference type="ARBA" id="ARBA00022679"/>
    </source>
</evidence>
<dbReference type="InterPro" id="IPR012967">
    <property type="entry name" value="COMT_dimerisation"/>
</dbReference>
<dbReference type="EMBL" id="JBFXLR010000005">
    <property type="protein sequence ID" value="KAL2858260.1"/>
    <property type="molecule type" value="Genomic_DNA"/>
</dbReference>
<dbReference type="Pfam" id="PF08100">
    <property type="entry name" value="Dimerisation"/>
    <property type="match status" value="1"/>
</dbReference>
<dbReference type="GO" id="GO:0008168">
    <property type="term" value="F:methyltransferase activity"/>
    <property type="evidence" value="ECO:0007669"/>
    <property type="project" value="UniProtKB-KW"/>
</dbReference>
<keyword evidence="3" id="KW-0949">S-adenosyl-L-methionine</keyword>
<keyword evidence="2" id="KW-0808">Transferase</keyword>
<feature type="domain" description="O-methyltransferase C-terminal" evidence="5">
    <location>
        <begin position="289"/>
        <end position="404"/>
    </location>
</feature>
<dbReference type="InterPro" id="IPR016461">
    <property type="entry name" value="COMT-like"/>
</dbReference>
<proteinExistence type="predicted"/>
<dbReference type="PROSITE" id="PS51683">
    <property type="entry name" value="SAM_OMT_II"/>
    <property type="match status" value="1"/>
</dbReference>
<organism evidence="7 8">
    <name type="scientific">Aspergillus pseudodeflectus</name>
    <dbReference type="NCBI Taxonomy" id="176178"/>
    <lineage>
        <taxon>Eukaryota</taxon>
        <taxon>Fungi</taxon>
        <taxon>Dikarya</taxon>
        <taxon>Ascomycota</taxon>
        <taxon>Pezizomycotina</taxon>
        <taxon>Eurotiomycetes</taxon>
        <taxon>Eurotiomycetidae</taxon>
        <taxon>Eurotiales</taxon>
        <taxon>Aspergillaceae</taxon>
        <taxon>Aspergillus</taxon>
        <taxon>Aspergillus subgen. Nidulantes</taxon>
    </lineage>
</organism>
<dbReference type="GeneID" id="98159695"/>
<dbReference type="SUPFAM" id="SSF53335">
    <property type="entry name" value="S-adenosyl-L-methionine-dependent methyltransferases"/>
    <property type="match status" value="1"/>
</dbReference>
<feature type="domain" description="O-methyltransferase dimerisation" evidence="6">
    <location>
        <begin position="86"/>
        <end position="160"/>
    </location>
</feature>
<dbReference type="InterPro" id="IPR001077">
    <property type="entry name" value="COMT_C"/>
</dbReference>
<name>A0ABR4L158_9EURO</name>
<evidence type="ECO:0000313" key="8">
    <source>
        <dbReference type="Proteomes" id="UP001610444"/>
    </source>
</evidence>
<dbReference type="PANTHER" id="PTHR43712:SF2">
    <property type="entry name" value="O-METHYLTRANSFERASE CICE"/>
    <property type="match status" value="1"/>
</dbReference>
<keyword evidence="8" id="KW-1185">Reference proteome</keyword>
<dbReference type="Proteomes" id="UP001610444">
    <property type="component" value="Unassembled WGS sequence"/>
</dbReference>
<dbReference type="InterPro" id="IPR036388">
    <property type="entry name" value="WH-like_DNA-bd_sf"/>
</dbReference>
<evidence type="ECO:0000259" key="6">
    <source>
        <dbReference type="Pfam" id="PF08100"/>
    </source>
</evidence>
<feature type="compositionally biased region" description="Polar residues" evidence="4">
    <location>
        <begin position="406"/>
        <end position="418"/>
    </location>
</feature>
<sequence length="498" mass="55098">MPTIRNAHQMLQLLDLTEDAIRTIIGEWAKEVPDGAVGKPGDTNASLPPLPSRALFDARRTLIAATGKLTELVADPSERLLEVSSQYNEARSLHIAVSVRVHELLAKGGEAGVSIHDLSLETGIEAQKLGRILRCLCSIHIFQEVRENVYANNRISAALVGNEPLRAYILMFAWDLYSASDALPRTLLDPEFGPSYLVTQTAFQKAVQTSKERWGWLEEEVTPAELANGGVGKYPGPFGQEVQALAKVPGRDKVKRPEHTTFGLAMLGGGRITGVAHLYDFPWASLGEATVVDVGGGVGGFCLQLSRLYPKLKYVVQDRGPVLEQAQREVWPAENPQAINDQRVVFMEHNFFDTNPVEGADVYWLRYILHDWSDDYCVQILSALRKSMASHSRVLICDQVMNTTVASEGENPSPTNGEVNGHGHAINEIRPAPVPLPANYGYYTRYSHQRDITMMSIINGIERTPAEFQRIIADAGLVMTRIYDCRSQVSLVECRLPE</sequence>
<evidence type="ECO:0000259" key="5">
    <source>
        <dbReference type="Pfam" id="PF00891"/>
    </source>
</evidence>
<dbReference type="PANTHER" id="PTHR43712">
    <property type="entry name" value="PUTATIVE (AFU_ORTHOLOGUE AFUA_4G14580)-RELATED"/>
    <property type="match status" value="1"/>
</dbReference>
<comment type="caution">
    <text evidence="7">The sequence shown here is derived from an EMBL/GenBank/DDBJ whole genome shotgun (WGS) entry which is preliminary data.</text>
</comment>
<gene>
    <name evidence="7" type="ORF">BJX68DRAFT_262799</name>
</gene>
<dbReference type="InterPro" id="IPR029063">
    <property type="entry name" value="SAM-dependent_MTases_sf"/>
</dbReference>
<dbReference type="GO" id="GO:0032259">
    <property type="term" value="P:methylation"/>
    <property type="evidence" value="ECO:0007669"/>
    <property type="project" value="UniProtKB-KW"/>
</dbReference>
<evidence type="ECO:0000256" key="3">
    <source>
        <dbReference type="ARBA" id="ARBA00022691"/>
    </source>
</evidence>
<accession>A0ABR4L158</accession>
<reference evidence="7 8" key="1">
    <citation type="submission" date="2024-07" db="EMBL/GenBank/DDBJ databases">
        <title>Section-level genome sequencing and comparative genomics of Aspergillus sections Usti and Cavernicolus.</title>
        <authorList>
            <consortium name="Lawrence Berkeley National Laboratory"/>
            <person name="Nybo J.L."/>
            <person name="Vesth T.C."/>
            <person name="Theobald S."/>
            <person name="Frisvad J.C."/>
            <person name="Larsen T.O."/>
            <person name="Kjaerboelling I."/>
            <person name="Rothschild-Mancinelli K."/>
            <person name="Lyhne E.K."/>
            <person name="Kogle M.E."/>
            <person name="Barry K."/>
            <person name="Clum A."/>
            <person name="Na H."/>
            <person name="Ledsgaard L."/>
            <person name="Lin J."/>
            <person name="Lipzen A."/>
            <person name="Kuo A."/>
            <person name="Riley R."/>
            <person name="Mondo S."/>
            <person name="LaButti K."/>
            <person name="Haridas S."/>
            <person name="Pangalinan J."/>
            <person name="Salamov A.A."/>
            <person name="Simmons B.A."/>
            <person name="Magnuson J.K."/>
            <person name="Chen J."/>
            <person name="Drula E."/>
            <person name="Henrissat B."/>
            <person name="Wiebenga A."/>
            <person name="Lubbers R.J."/>
            <person name="Gomes A.C."/>
            <person name="Macurrencykelacurrency M.R."/>
            <person name="Stajich J."/>
            <person name="Grigoriev I.V."/>
            <person name="Mortensen U.H."/>
            <person name="De vries R.P."/>
            <person name="Baker S.E."/>
            <person name="Andersen M.R."/>
        </authorList>
    </citation>
    <scope>NUCLEOTIDE SEQUENCE [LARGE SCALE GENOMIC DNA]</scope>
    <source>
        <strain evidence="7 8">CBS 756.74</strain>
    </source>
</reference>
<evidence type="ECO:0000256" key="4">
    <source>
        <dbReference type="SAM" id="MobiDB-lite"/>
    </source>
</evidence>
<dbReference type="InterPro" id="IPR036390">
    <property type="entry name" value="WH_DNA-bd_sf"/>
</dbReference>
<evidence type="ECO:0000313" key="7">
    <source>
        <dbReference type="EMBL" id="KAL2858260.1"/>
    </source>
</evidence>
<protein>
    <submittedName>
        <fullName evidence="7">S-adenosyl-L-methionine-dependent methyltransferase</fullName>
    </submittedName>
</protein>
<dbReference type="RefSeq" id="XP_070903429.1">
    <property type="nucleotide sequence ID" value="XM_071044531.1"/>
</dbReference>
<keyword evidence="1 7" id="KW-0489">Methyltransferase</keyword>
<evidence type="ECO:0000256" key="1">
    <source>
        <dbReference type="ARBA" id="ARBA00022603"/>
    </source>
</evidence>